<keyword evidence="4 7" id="KW-0812">Transmembrane</keyword>
<dbReference type="InterPro" id="IPR042196">
    <property type="entry name" value="FHIPEP_4"/>
</dbReference>
<sequence length="705" mass="75681">MSTMTLSTLRQNFSRFELAGLGIPALVLVIMAMLIIPLPAIILDILFTFNIIVGLVVIMIAIGTRKPLDFSSFPSVLLFATMLRLALNVASTRVILVHGHEGAESAGKVIAAFGEFVIAGNYLVGFIIFVILMVINFIVVTKGAGRVSEVNARFTLDAMPGKQMSIDADLNAGVIDQETAKKRREELSQESDFFGSMDGASKFVSGDAVAGLLILIINIVGGLAIGVGQHNLPLAEVTRIYVLLTIGDGLVAQIPSLFLSLATAIIVTRVTTSESMTEQASTQLANPPALFITAGILTLLGLVPGMPHLVFLTLAAATAGIGVMVVNKKHTAEQAQTNALPAVADAPKELDWDDVEQVDLIGLEIGYGLIPLVNPESGGQLMTRVKGVRKKLSAELGFLVQPVRIRDALNLDPDAYHIVLNGVVRGKGEARVGRELAINPGKVYGRIEGQATKEPAFGLDAVWIEPSLRDQARALGYTVVDPSTAIATHLNKVLRDSASELLSHDEAQKLLDKLAARSPKLVEELVPGKLPLGVVTRTLQNLLQESVPIRDMRTVVESLTEASARTQDPDQLTSLIRPKLGRMIVQGLVENRDTLSVLTLDPQLEQLLHNVLAQNTGGQGMVLEPALAESLFSALRQSARDMEDQGLPAVLVVSPAIRSWMSRSVRYRVNDLTVLSYSEIPDDQSVKVISTVQADPRPNPAVSND</sequence>
<feature type="transmembrane region" description="Helical" evidence="7">
    <location>
        <begin position="250"/>
        <end position="272"/>
    </location>
</feature>
<dbReference type="PIRSF" id="PIRSF005419">
    <property type="entry name" value="FlhA"/>
    <property type="match status" value="1"/>
</dbReference>
<dbReference type="InterPro" id="IPR006301">
    <property type="entry name" value="FlhA"/>
</dbReference>
<dbReference type="RefSeq" id="WP_191817427.1">
    <property type="nucleotide sequence ID" value="NZ_JACYFT010000001.1"/>
</dbReference>
<gene>
    <name evidence="7 8" type="primary">flhA</name>
    <name evidence="8" type="ORF">IC609_00040</name>
</gene>
<evidence type="ECO:0000256" key="1">
    <source>
        <dbReference type="ARBA" id="ARBA00004651"/>
    </source>
</evidence>
<dbReference type="InterPro" id="IPR042193">
    <property type="entry name" value="FHIPEP_3"/>
</dbReference>
<dbReference type="AlphaFoldDB" id="A0A927FCL0"/>
<evidence type="ECO:0000256" key="6">
    <source>
        <dbReference type="ARBA" id="ARBA00023136"/>
    </source>
</evidence>
<evidence type="ECO:0000256" key="5">
    <source>
        <dbReference type="ARBA" id="ARBA00022989"/>
    </source>
</evidence>
<accession>A0A927FCL0</accession>
<feature type="transmembrane region" description="Helical" evidence="7">
    <location>
        <begin position="45"/>
        <end position="64"/>
    </location>
</feature>
<dbReference type="Gene3D" id="1.10.8.540">
    <property type="entry name" value="FHIPEP family, domain 3"/>
    <property type="match status" value="1"/>
</dbReference>
<feature type="transmembrane region" description="Helical" evidence="7">
    <location>
        <begin position="209"/>
        <end position="230"/>
    </location>
</feature>
<keyword evidence="3 7" id="KW-1003">Cell membrane</keyword>
<dbReference type="PRINTS" id="PR00949">
    <property type="entry name" value="TYPE3IMAPROT"/>
</dbReference>
<comment type="similarity">
    <text evidence="2 7">Belongs to the FHIPEP (flagella/HR/invasion proteins export pore) family.</text>
</comment>
<dbReference type="InterPro" id="IPR042194">
    <property type="entry name" value="FHIPEP_1"/>
</dbReference>
<keyword evidence="7" id="KW-0653">Protein transport</keyword>
<evidence type="ECO:0000256" key="4">
    <source>
        <dbReference type="ARBA" id="ARBA00022692"/>
    </source>
</evidence>
<dbReference type="Gene3D" id="3.40.50.12790">
    <property type="entry name" value="FHIPEP family, domain 4"/>
    <property type="match status" value="1"/>
</dbReference>
<feature type="transmembrane region" description="Helical" evidence="7">
    <location>
        <begin position="21"/>
        <end position="39"/>
    </location>
</feature>
<evidence type="ECO:0000256" key="3">
    <source>
        <dbReference type="ARBA" id="ARBA00022475"/>
    </source>
</evidence>
<evidence type="ECO:0000256" key="2">
    <source>
        <dbReference type="ARBA" id="ARBA00008835"/>
    </source>
</evidence>
<protein>
    <recommendedName>
        <fullName evidence="7">Flagellar biosynthesis protein FlhA</fullName>
    </recommendedName>
</protein>
<organism evidence="8 9">
    <name type="scientific">Limnohabitans radicicola</name>
    <dbReference type="NCBI Taxonomy" id="2771427"/>
    <lineage>
        <taxon>Bacteria</taxon>
        <taxon>Pseudomonadati</taxon>
        <taxon>Pseudomonadota</taxon>
        <taxon>Betaproteobacteria</taxon>
        <taxon>Burkholderiales</taxon>
        <taxon>Comamonadaceae</taxon>
        <taxon>Limnohabitans</taxon>
    </lineage>
</organism>
<name>A0A927FCL0_9BURK</name>
<keyword evidence="7" id="KW-1005">Bacterial flagellum biogenesis</keyword>
<comment type="function">
    <text evidence="7">Required for formation of the rod structure of the flagellar apparatus. Together with FliI and FliH, may constitute the export apparatus of flagellin.</text>
</comment>
<proteinExistence type="inferred from homology"/>
<evidence type="ECO:0000313" key="8">
    <source>
        <dbReference type="EMBL" id="MBD8048915.1"/>
    </source>
</evidence>
<keyword evidence="9" id="KW-1185">Reference proteome</keyword>
<feature type="transmembrane region" description="Helical" evidence="7">
    <location>
        <begin position="284"/>
        <end position="303"/>
    </location>
</feature>
<dbReference type="GO" id="GO:0044780">
    <property type="term" value="P:bacterial-type flagellum assembly"/>
    <property type="evidence" value="ECO:0007669"/>
    <property type="project" value="InterPro"/>
</dbReference>
<dbReference type="InterPro" id="IPR001712">
    <property type="entry name" value="T3SS_FHIPEP"/>
</dbReference>
<dbReference type="NCBIfam" id="TIGR01398">
    <property type="entry name" value="FlhA"/>
    <property type="match status" value="1"/>
</dbReference>
<keyword evidence="7" id="KW-1006">Bacterial flagellum protein export</keyword>
<evidence type="ECO:0000313" key="9">
    <source>
        <dbReference type="Proteomes" id="UP000647424"/>
    </source>
</evidence>
<dbReference type="Proteomes" id="UP000647424">
    <property type="component" value="Unassembled WGS sequence"/>
</dbReference>
<feature type="transmembrane region" description="Helical" evidence="7">
    <location>
        <begin position="116"/>
        <end position="139"/>
    </location>
</feature>
<dbReference type="Pfam" id="PF00771">
    <property type="entry name" value="FHIPEP"/>
    <property type="match status" value="1"/>
</dbReference>
<keyword evidence="5 7" id="KW-1133">Transmembrane helix</keyword>
<keyword evidence="6 7" id="KW-0472">Membrane</keyword>
<dbReference type="PANTHER" id="PTHR30161:SF1">
    <property type="entry name" value="FLAGELLAR BIOSYNTHESIS PROTEIN FLHA-RELATED"/>
    <property type="match status" value="1"/>
</dbReference>
<dbReference type="GO" id="GO:0009306">
    <property type="term" value="P:protein secretion"/>
    <property type="evidence" value="ECO:0007669"/>
    <property type="project" value="InterPro"/>
</dbReference>
<feature type="transmembrane region" description="Helical" evidence="7">
    <location>
        <begin position="76"/>
        <end position="96"/>
    </location>
</feature>
<keyword evidence="7" id="KW-0813">Transport</keyword>
<comment type="subcellular location">
    <subcellularLocation>
        <location evidence="1 7">Cell membrane</location>
        <topology evidence="1 7">Multi-pass membrane protein</topology>
    </subcellularLocation>
</comment>
<dbReference type="EMBL" id="JACYFT010000001">
    <property type="protein sequence ID" value="MBD8048915.1"/>
    <property type="molecule type" value="Genomic_DNA"/>
</dbReference>
<dbReference type="PANTHER" id="PTHR30161">
    <property type="entry name" value="FLAGELLAR EXPORT PROTEIN, MEMBRANE FLHA SUBUNIT-RELATED"/>
    <property type="match status" value="1"/>
</dbReference>
<dbReference type="Gene3D" id="3.40.30.60">
    <property type="entry name" value="FHIPEP family, domain 1"/>
    <property type="match status" value="1"/>
</dbReference>
<reference evidence="8" key="1">
    <citation type="submission" date="2020-09" db="EMBL/GenBank/DDBJ databases">
        <title>Genome seq and assembly of Limnohabitants sp.</title>
        <authorList>
            <person name="Chhetri G."/>
        </authorList>
    </citation>
    <scope>NUCLEOTIDE SEQUENCE</scope>
    <source>
        <strain evidence="8">JUR4</strain>
    </source>
</reference>
<keyword evidence="8" id="KW-0282">Flagellum</keyword>
<comment type="caution">
    <text evidence="8">The sequence shown here is derived from an EMBL/GenBank/DDBJ whole genome shotgun (WGS) entry which is preliminary data.</text>
</comment>
<keyword evidence="8" id="KW-0969">Cilium</keyword>
<dbReference type="GO" id="GO:0005886">
    <property type="term" value="C:plasma membrane"/>
    <property type="evidence" value="ECO:0007669"/>
    <property type="project" value="UniProtKB-SubCell"/>
</dbReference>
<keyword evidence="8" id="KW-0966">Cell projection</keyword>
<evidence type="ECO:0000256" key="7">
    <source>
        <dbReference type="RuleBase" id="RU364093"/>
    </source>
</evidence>